<dbReference type="Pfam" id="PF01554">
    <property type="entry name" value="MatE"/>
    <property type="match status" value="1"/>
</dbReference>
<dbReference type="GO" id="GO:0015297">
    <property type="term" value="F:antiporter activity"/>
    <property type="evidence" value="ECO:0007669"/>
    <property type="project" value="InterPro"/>
</dbReference>
<comment type="caution">
    <text evidence="8">The sequence shown here is derived from an EMBL/GenBank/DDBJ whole genome shotgun (WGS) entry which is preliminary data.</text>
</comment>
<organism evidence="8">
    <name type="scientific">bioreactor metagenome</name>
    <dbReference type="NCBI Taxonomy" id="1076179"/>
    <lineage>
        <taxon>unclassified sequences</taxon>
        <taxon>metagenomes</taxon>
        <taxon>ecological metagenomes</taxon>
    </lineage>
</organism>
<evidence type="ECO:0000256" key="3">
    <source>
        <dbReference type="ARBA" id="ARBA00022475"/>
    </source>
</evidence>
<evidence type="ECO:0000256" key="1">
    <source>
        <dbReference type="ARBA" id="ARBA00004651"/>
    </source>
</evidence>
<dbReference type="InterPro" id="IPR002528">
    <property type="entry name" value="MATE_fam"/>
</dbReference>
<sequence length="179" mass="19938">MAGNTAAANIESFTYSAMNSVYQASLTFTGQNFGAKKYDRIKKVLGASVLIVIFMGILFGGTTVLFSDKILLLYTSDQSVIKVGVLRLSIICTLYFFCGLMEVLMGTLRGIGKSWTPMFVSILGACGFRILWIYTVFAAAHSLKVLYLSYPVSWFLTVLVLAICLYWYIKKLIILKQDE</sequence>
<keyword evidence="6 7" id="KW-0472">Membrane</keyword>
<dbReference type="GO" id="GO:0042910">
    <property type="term" value="F:xenobiotic transmembrane transporter activity"/>
    <property type="evidence" value="ECO:0007669"/>
    <property type="project" value="InterPro"/>
</dbReference>
<name>A0A645I3N4_9ZZZZ</name>
<keyword evidence="4 7" id="KW-0812">Transmembrane</keyword>
<keyword evidence="5 7" id="KW-1133">Transmembrane helix</keyword>
<evidence type="ECO:0000256" key="4">
    <source>
        <dbReference type="ARBA" id="ARBA00022692"/>
    </source>
</evidence>
<comment type="subcellular location">
    <subcellularLocation>
        <location evidence="1">Cell membrane</location>
        <topology evidence="1">Multi-pass membrane protein</topology>
    </subcellularLocation>
</comment>
<evidence type="ECO:0000256" key="6">
    <source>
        <dbReference type="ARBA" id="ARBA00023136"/>
    </source>
</evidence>
<dbReference type="GO" id="GO:0005886">
    <property type="term" value="C:plasma membrane"/>
    <property type="evidence" value="ECO:0007669"/>
    <property type="project" value="UniProtKB-SubCell"/>
</dbReference>
<evidence type="ECO:0000256" key="2">
    <source>
        <dbReference type="ARBA" id="ARBA00022448"/>
    </source>
</evidence>
<evidence type="ECO:0000313" key="8">
    <source>
        <dbReference type="EMBL" id="MPN43024.1"/>
    </source>
</evidence>
<evidence type="ECO:0000256" key="7">
    <source>
        <dbReference type="SAM" id="Phobius"/>
    </source>
</evidence>
<feature type="transmembrane region" description="Helical" evidence="7">
    <location>
        <begin position="44"/>
        <end position="66"/>
    </location>
</feature>
<dbReference type="PANTHER" id="PTHR43549">
    <property type="entry name" value="MULTIDRUG RESISTANCE PROTEIN YPNP-RELATED"/>
    <property type="match status" value="1"/>
</dbReference>
<protein>
    <submittedName>
        <fullName evidence="8">Uncharacterized protein</fullName>
    </submittedName>
</protein>
<dbReference type="InterPro" id="IPR052031">
    <property type="entry name" value="Membrane_Transporter-Flippase"/>
</dbReference>
<gene>
    <name evidence="8" type="ORF">SDC9_190583</name>
</gene>
<feature type="transmembrane region" description="Helical" evidence="7">
    <location>
        <begin position="86"/>
        <end position="106"/>
    </location>
</feature>
<dbReference type="AlphaFoldDB" id="A0A645I3N4"/>
<feature type="transmembrane region" description="Helical" evidence="7">
    <location>
        <begin position="118"/>
        <end position="140"/>
    </location>
</feature>
<keyword evidence="2" id="KW-0813">Transport</keyword>
<dbReference type="EMBL" id="VSSQ01101160">
    <property type="protein sequence ID" value="MPN43024.1"/>
    <property type="molecule type" value="Genomic_DNA"/>
</dbReference>
<accession>A0A645I3N4</accession>
<dbReference type="PANTHER" id="PTHR43549:SF3">
    <property type="entry name" value="MULTIDRUG RESISTANCE PROTEIN YPNP-RELATED"/>
    <property type="match status" value="1"/>
</dbReference>
<keyword evidence="3" id="KW-1003">Cell membrane</keyword>
<evidence type="ECO:0000256" key="5">
    <source>
        <dbReference type="ARBA" id="ARBA00022989"/>
    </source>
</evidence>
<reference evidence="8" key="1">
    <citation type="submission" date="2019-08" db="EMBL/GenBank/DDBJ databases">
        <authorList>
            <person name="Kucharzyk K."/>
            <person name="Murdoch R.W."/>
            <person name="Higgins S."/>
            <person name="Loffler F."/>
        </authorList>
    </citation>
    <scope>NUCLEOTIDE SEQUENCE</scope>
</reference>
<proteinExistence type="predicted"/>
<feature type="transmembrane region" description="Helical" evidence="7">
    <location>
        <begin position="152"/>
        <end position="169"/>
    </location>
</feature>